<gene>
    <name evidence="2" type="ORF">X798_06358</name>
</gene>
<evidence type="ECO:0000256" key="1">
    <source>
        <dbReference type="SAM" id="SignalP"/>
    </source>
</evidence>
<keyword evidence="3" id="KW-1185">Reference proteome</keyword>
<protein>
    <submittedName>
        <fullName evidence="2">Uncharacterized protein</fullName>
    </submittedName>
</protein>
<feature type="signal peptide" evidence="1">
    <location>
        <begin position="1"/>
        <end position="24"/>
    </location>
</feature>
<name>A0A238BPY3_9BILA</name>
<proteinExistence type="predicted"/>
<sequence>MALLGLKNLLVYLILPDFIERTNSSNPSVSANQAEEDENEWTNSQLLEEVLDRLGNKKYDEVYDLIIAADHNEILAIYRRLFRVIIEEYDNDFSENGISDPILENLLLLMKSYGASNDSFSFSIRKVYIPSWMERFEKNVVLNYPDDQSNKEYLSNLETDYLDDNYYNVELPDTSSDLFLSAVFMFLRIFTRKNLHRININDEKSTVDSSKLSLYFRLKFEPQILAWIIDLFRFKLNYPVFRRELGFFWGDIVSIRYSSLSDGLQYYLSVFILAQEQALRRLNPKMMLNIYKQYLQPLQVQISDWVALVEVQEQQISHRNLGVPADQLAANMQRLEMETRQQLDSQSLPLLQFQYLETLNFVKTFLHNVYLL</sequence>
<reference evidence="2 3" key="1">
    <citation type="submission" date="2015-12" db="EMBL/GenBank/DDBJ databases">
        <title>Draft genome of the nematode, Onchocerca flexuosa.</title>
        <authorList>
            <person name="Mitreva M."/>
        </authorList>
    </citation>
    <scope>NUCLEOTIDE SEQUENCE [LARGE SCALE GENOMIC DNA]</scope>
    <source>
        <strain evidence="2">Red Deer</strain>
    </source>
</reference>
<evidence type="ECO:0000313" key="2">
    <source>
        <dbReference type="EMBL" id="OZC06648.1"/>
    </source>
</evidence>
<dbReference type="EMBL" id="KZ270078">
    <property type="protein sequence ID" value="OZC06648.1"/>
    <property type="molecule type" value="Genomic_DNA"/>
</dbReference>
<keyword evidence="1" id="KW-0732">Signal</keyword>
<dbReference type="OrthoDB" id="5860250at2759"/>
<dbReference type="AlphaFoldDB" id="A0A238BPY3"/>
<evidence type="ECO:0000313" key="3">
    <source>
        <dbReference type="Proteomes" id="UP000242913"/>
    </source>
</evidence>
<accession>A0A238BPY3</accession>
<dbReference type="Proteomes" id="UP000242913">
    <property type="component" value="Unassembled WGS sequence"/>
</dbReference>
<feature type="chain" id="PRO_5012556884" evidence="1">
    <location>
        <begin position="25"/>
        <end position="372"/>
    </location>
</feature>
<organism evidence="2 3">
    <name type="scientific">Onchocerca flexuosa</name>
    <dbReference type="NCBI Taxonomy" id="387005"/>
    <lineage>
        <taxon>Eukaryota</taxon>
        <taxon>Metazoa</taxon>
        <taxon>Ecdysozoa</taxon>
        <taxon>Nematoda</taxon>
        <taxon>Chromadorea</taxon>
        <taxon>Rhabditida</taxon>
        <taxon>Spirurina</taxon>
        <taxon>Spiruromorpha</taxon>
        <taxon>Filarioidea</taxon>
        <taxon>Onchocercidae</taxon>
        <taxon>Onchocerca</taxon>
    </lineage>
</organism>